<feature type="transmembrane region" description="Helical" evidence="1">
    <location>
        <begin position="102"/>
        <end position="120"/>
    </location>
</feature>
<evidence type="ECO:0000259" key="2">
    <source>
        <dbReference type="Pfam" id="PF22570"/>
    </source>
</evidence>
<keyword evidence="4" id="KW-1185">Reference proteome</keyword>
<reference evidence="3 4" key="1">
    <citation type="submission" date="2018-05" db="EMBL/GenBank/DDBJ databases">
        <title>Chitinophaga sp. K3CV102501T nov., isolated from isolated from a monsoon evergreen broad-leaved forest soil.</title>
        <authorList>
            <person name="Lv Y."/>
        </authorList>
    </citation>
    <scope>NUCLEOTIDE SEQUENCE [LARGE SCALE GENOMIC DNA]</scope>
    <source>
        <strain evidence="3 4">GDMCC 1.1325</strain>
    </source>
</reference>
<organism evidence="3 4">
    <name type="scientific">Chitinophaga flava</name>
    <dbReference type="NCBI Taxonomy" id="2259036"/>
    <lineage>
        <taxon>Bacteria</taxon>
        <taxon>Pseudomonadati</taxon>
        <taxon>Bacteroidota</taxon>
        <taxon>Chitinophagia</taxon>
        <taxon>Chitinophagales</taxon>
        <taxon>Chitinophagaceae</taxon>
        <taxon>Chitinophaga</taxon>
    </lineage>
</organism>
<keyword evidence="1" id="KW-1133">Transmembrane helix</keyword>
<dbReference type="Proteomes" id="UP000253410">
    <property type="component" value="Unassembled WGS sequence"/>
</dbReference>
<comment type="caution">
    <text evidence="3">The sequence shown here is derived from an EMBL/GenBank/DDBJ whole genome shotgun (WGS) entry which is preliminary data.</text>
</comment>
<feature type="domain" description="LiaF transmembrane" evidence="2">
    <location>
        <begin position="31"/>
        <end position="125"/>
    </location>
</feature>
<accession>A0A365Y144</accession>
<keyword evidence="1" id="KW-0812">Transmembrane</keyword>
<name>A0A365Y144_9BACT</name>
<dbReference type="PANTHER" id="PTHR40763:SF5">
    <property type="entry name" value="MEMBRANE PROTEIN"/>
    <property type="match status" value="1"/>
</dbReference>
<dbReference type="AlphaFoldDB" id="A0A365Y144"/>
<dbReference type="Pfam" id="PF22570">
    <property type="entry name" value="LiaF-TM"/>
    <property type="match status" value="1"/>
</dbReference>
<keyword evidence="1" id="KW-0472">Membrane</keyword>
<dbReference type="PANTHER" id="PTHR40763">
    <property type="entry name" value="MEMBRANE PROTEIN-RELATED"/>
    <property type="match status" value="1"/>
</dbReference>
<proteinExistence type="predicted"/>
<dbReference type="InterPro" id="IPR054331">
    <property type="entry name" value="LiaF_TM"/>
</dbReference>
<evidence type="ECO:0000313" key="3">
    <source>
        <dbReference type="EMBL" id="RBL92329.1"/>
    </source>
</evidence>
<feature type="transmembrane region" description="Helical" evidence="1">
    <location>
        <begin position="30"/>
        <end position="48"/>
    </location>
</feature>
<gene>
    <name evidence="3" type="ORF">DF182_06995</name>
</gene>
<protein>
    <recommendedName>
        <fullName evidence="2">LiaF transmembrane domain-containing protein</fullName>
    </recommendedName>
</protein>
<sequence length="260" mass="28689">MLKISNNENEKAVKMIKDDIIAKRRKGRNIGGIILIIVGTGLLLKRLDLDIPDWIFSWQMILITVGLVLGFKHNFRGGHWLAMIAVGGIFLAGEIMNWPYNTARFIWPVVLIAIGITALFKRQNEHSYVTDTRYFAKDTSDSDASNEDKINTSSCFSSVERVVTSKNFQGGYVSNVFGGTNLNLMQADINGTVTLEVEAIFGGCEIVVPSNWTIRVDISTVMGGVEEKRPAALLGNIDKDKVLLLKGNCIFGGVEIKSYA</sequence>
<feature type="transmembrane region" description="Helical" evidence="1">
    <location>
        <begin position="78"/>
        <end position="96"/>
    </location>
</feature>
<dbReference type="EMBL" id="QFFJ01000001">
    <property type="protein sequence ID" value="RBL92329.1"/>
    <property type="molecule type" value="Genomic_DNA"/>
</dbReference>
<evidence type="ECO:0000313" key="4">
    <source>
        <dbReference type="Proteomes" id="UP000253410"/>
    </source>
</evidence>
<feature type="transmembrane region" description="Helical" evidence="1">
    <location>
        <begin position="54"/>
        <end position="71"/>
    </location>
</feature>
<evidence type="ECO:0000256" key="1">
    <source>
        <dbReference type="SAM" id="Phobius"/>
    </source>
</evidence>